<organism evidence="1 2">
    <name type="scientific">Candolleomyces eurysporus</name>
    <dbReference type="NCBI Taxonomy" id="2828524"/>
    <lineage>
        <taxon>Eukaryota</taxon>
        <taxon>Fungi</taxon>
        <taxon>Dikarya</taxon>
        <taxon>Basidiomycota</taxon>
        <taxon>Agaricomycotina</taxon>
        <taxon>Agaricomycetes</taxon>
        <taxon>Agaricomycetidae</taxon>
        <taxon>Agaricales</taxon>
        <taxon>Agaricineae</taxon>
        <taxon>Psathyrellaceae</taxon>
        <taxon>Candolleomyces</taxon>
    </lineage>
</organism>
<dbReference type="AlphaFoldDB" id="A0A9W8IY94"/>
<sequence>MDKKPELPTPDNSEGLDPVAIRYRDRLIIFEYFARQAKFFPNTDLPKLEASVAEAMAKDPIWSIPNTISSKDLSVRYQQLDLICSRDLVDAEEYVPALLFSLVVLTPPHSYMWAAQAATTYLLLMRQHELPQFPEKERYALIRQATEHA</sequence>
<keyword evidence="2" id="KW-1185">Reference proteome</keyword>
<proteinExistence type="predicted"/>
<evidence type="ECO:0000313" key="1">
    <source>
        <dbReference type="EMBL" id="KAJ2924855.1"/>
    </source>
</evidence>
<reference evidence="1" key="1">
    <citation type="submission" date="2022-06" db="EMBL/GenBank/DDBJ databases">
        <title>Genome Sequence of Candolleomyces eurysporus.</title>
        <authorList>
            <person name="Buettner E."/>
        </authorList>
    </citation>
    <scope>NUCLEOTIDE SEQUENCE</scope>
    <source>
        <strain evidence="1">VTCC 930004</strain>
    </source>
</reference>
<gene>
    <name evidence="1" type="ORF">H1R20_g12239</name>
</gene>
<accession>A0A9W8IY94</accession>
<protein>
    <submittedName>
        <fullName evidence="1">Uncharacterized protein</fullName>
    </submittedName>
</protein>
<dbReference type="OrthoDB" id="10311392at2759"/>
<dbReference type="EMBL" id="JANBPK010001202">
    <property type="protein sequence ID" value="KAJ2924855.1"/>
    <property type="molecule type" value="Genomic_DNA"/>
</dbReference>
<name>A0A9W8IY94_9AGAR</name>
<evidence type="ECO:0000313" key="2">
    <source>
        <dbReference type="Proteomes" id="UP001140091"/>
    </source>
</evidence>
<comment type="caution">
    <text evidence="1">The sequence shown here is derived from an EMBL/GenBank/DDBJ whole genome shotgun (WGS) entry which is preliminary data.</text>
</comment>
<feature type="non-terminal residue" evidence="1">
    <location>
        <position position="149"/>
    </location>
</feature>
<dbReference type="Proteomes" id="UP001140091">
    <property type="component" value="Unassembled WGS sequence"/>
</dbReference>